<dbReference type="GO" id="GO:0008878">
    <property type="term" value="F:glucose-1-phosphate adenylyltransferase activity"/>
    <property type="evidence" value="ECO:0007669"/>
    <property type="project" value="UniProtKB-EC"/>
</dbReference>
<dbReference type="Proteomes" id="UP000838324">
    <property type="component" value="Unassembled WGS sequence"/>
</dbReference>
<gene>
    <name evidence="2" type="primary">glgC_2</name>
    <name evidence="2" type="ORF">PAECIP111892_01996</name>
</gene>
<keyword evidence="2" id="KW-0808">Transferase</keyword>
<evidence type="ECO:0000313" key="3">
    <source>
        <dbReference type="Proteomes" id="UP000838324"/>
    </source>
</evidence>
<dbReference type="PANTHER" id="PTHR42883">
    <property type="entry name" value="GLUCOSE-1-PHOSPHATE THYMIDYLTRANSFERASE"/>
    <property type="match status" value="1"/>
</dbReference>
<organism evidence="2 3">
    <name type="scientific">Paenibacillus auburnensis</name>
    <dbReference type="NCBI Taxonomy" id="2905649"/>
    <lineage>
        <taxon>Bacteria</taxon>
        <taxon>Bacillati</taxon>
        <taxon>Bacillota</taxon>
        <taxon>Bacilli</taxon>
        <taxon>Bacillales</taxon>
        <taxon>Paenibacillaceae</taxon>
        <taxon>Paenibacillus</taxon>
    </lineage>
</organism>
<keyword evidence="3" id="KW-1185">Reference proteome</keyword>
<evidence type="ECO:0000259" key="1">
    <source>
        <dbReference type="Pfam" id="PF00483"/>
    </source>
</evidence>
<proteinExistence type="predicted"/>
<keyword evidence="2" id="KW-0548">Nucleotidyltransferase</keyword>
<comment type="caution">
    <text evidence="2">The sequence shown here is derived from an EMBL/GenBank/DDBJ whole genome shotgun (WGS) entry which is preliminary data.</text>
</comment>
<sequence>MIALILAAGYATRLYPLTKDTPKPLLPIQGTRTILDLLMDRLEVLEEITEILIVTNERFFGAFQQWQLEYGGTKPVRILNDGTSSPETRLGAVGDIQFVIEREHLKEDLLVLAGDNVLGFGLEGYLNYFHQVDKDCILVRTVDNIQELRSVGVAELDDELRVLSLEEKPQSPRTNIGVFALYIYKRSTLPLFSRYLAEGGNPDAPSYFPEWLHSRQEIRAYFTEGTIEDVGTPEAYAEMRGSLRNGEGNNGE</sequence>
<feature type="domain" description="Nucleotidyl transferase" evidence="1">
    <location>
        <begin position="3"/>
        <end position="240"/>
    </location>
</feature>
<reference evidence="2" key="1">
    <citation type="submission" date="2022-01" db="EMBL/GenBank/DDBJ databases">
        <authorList>
            <person name="Criscuolo A."/>
        </authorList>
    </citation>
    <scope>NUCLEOTIDE SEQUENCE</scope>
    <source>
        <strain evidence="2">CIP111892</strain>
    </source>
</reference>
<dbReference type="Pfam" id="PF00483">
    <property type="entry name" value="NTP_transferase"/>
    <property type="match status" value="1"/>
</dbReference>
<dbReference type="EMBL" id="CAKMMG010000001">
    <property type="protein sequence ID" value="CAH1195252.1"/>
    <property type="molecule type" value="Genomic_DNA"/>
</dbReference>
<evidence type="ECO:0000313" key="2">
    <source>
        <dbReference type="EMBL" id="CAH1195252.1"/>
    </source>
</evidence>
<dbReference type="EC" id="2.7.7.27" evidence="2"/>
<name>A0ABM9BX50_9BACL</name>
<dbReference type="RefSeq" id="WP_236332352.1">
    <property type="nucleotide sequence ID" value="NZ_CAKMMG010000001.1"/>
</dbReference>
<dbReference type="SUPFAM" id="SSF53448">
    <property type="entry name" value="Nucleotide-diphospho-sugar transferases"/>
    <property type="match status" value="1"/>
</dbReference>
<accession>A0ABM9BX50</accession>
<dbReference type="InterPro" id="IPR029044">
    <property type="entry name" value="Nucleotide-diphossugar_trans"/>
</dbReference>
<dbReference type="InterPro" id="IPR005835">
    <property type="entry name" value="NTP_transferase_dom"/>
</dbReference>
<protein>
    <submittedName>
        <fullName evidence="2">Glucose-1-phosphate adenylyltransferase</fullName>
        <ecNumber evidence="2">2.7.7.27</ecNumber>
    </submittedName>
</protein>
<dbReference type="PANTHER" id="PTHR42883:SF2">
    <property type="entry name" value="THYMIDYLYLTRANSFERASE"/>
    <property type="match status" value="1"/>
</dbReference>
<dbReference type="Gene3D" id="3.90.550.10">
    <property type="entry name" value="Spore Coat Polysaccharide Biosynthesis Protein SpsA, Chain A"/>
    <property type="match status" value="1"/>
</dbReference>